<evidence type="ECO:0000313" key="4">
    <source>
        <dbReference type="Proteomes" id="UP000229981"/>
    </source>
</evidence>
<protein>
    <recommendedName>
        <fullName evidence="2">PIN domain-containing protein</fullName>
    </recommendedName>
</protein>
<evidence type="ECO:0000313" key="3">
    <source>
        <dbReference type="EMBL" id="PIP88179.1"/>
    </source>
</evidence>
<evidence type="ECO:0000256" key="1">
    <source>
        <dbReference type="ARBA" id="ARBA00022842"/>
    </source>
</evidence>
<dbReference type="Gene3D" id="3.40.50.1010">
    <property type="entry name" value="5'-nuclease"/>
    <property type="match status" value="1"/>
</dbReference>
<dbReference type="AlphaFoldDB" id="A0A2H0E2M9"/>
<dbReference type="PANTHER" id="PTHR35901">
    <property type="entry name" value="RIBONUCLEASE VAPC3"/>
    <property type="match status" value="1"/>
</dbReference>
<name>A0A2H0E2M9_9BACT</name>
<dbReference type="Pfam" id="PF01850">
    <property type="entry name" value="PIN"/>
    <property type="match status" value="1"/>
</dbReference>
<gene>
    <name evidence="3" type="ORF">COW80_01860</name>
</gene>
<sequence>MPGESIKTVAVDASFILAYLLPDEKTPDEKLFAQHNDGEIQFISTYLLPFEVLNSLKCAFKQKRISKFLANGLSRKFFELEIELLPVEFAEVFKLAEKKNLTVYDAGYLWLAKNKKIKLQTLDKQLKKIAS</sequence>
<dbReference type="EMBL" id="PCTU01000050">
    <property type="protein sequence ID" value="PIP88179.1"/>
    <property type="molecule type" value="Genomic_DNA"/>
</dbReference>
<dbReference type="InterPro" id="IPR051619">
    <property type="entry name" value="TypeII_TA_RNase_PINc/VapC"/>
</dbReference>
<organism evidence="3 4">
    <name type="scientific">Candidatus Beckwithbacteria bacterium CG22_combo_CG10-13_8_21_14_all_01_47_9</name>
    <dbReference type="NCBI Taxonomy" id="1974496"/>
    <lineage>
        <taxon>Bacteria</taxon>
        <taxon>Candidatus Beckwithiibacteriota</taxon>
    </lineage>
</organism>
<dbReference type="InterPro" id="IPR002716">
    <property type="entry name" value="PIN_dom"/>
</dbReference>
<dbReference type="PANTHER" id="PTHR35901:SF1">
    <property type="entry name" value="EXONUCLEASE VAPC9"/>
    <property type="match status" value="1"/>
</dbReference>
<reference evidence="3 4" key="1">
    <citation type="submission" date="2017-09" db="EMBL/GenBank/DDBJ databases">
        <title>Depth-based differentiation of microbial function through sediment-hosted aquifers and enrichment of novel symbionts in the deep terrestrial subsurface.</title>
        <authorList>
            <person name="Probst A.J."/>
            <person name="Ladd B."/>
            <person name="Jarett J.K."/>
            <person name="Geller-Mcgrath D.E."/>
            <person name="Sieber C.M."/>
            <person name="Emerson J.B."/>
            <person name="Anantharaman K."/>
            <person name="Thomas B.C."/>
            <person name="Malmstrom R."/>
            <person name="Stieglmeier M."/>
            <person name="Klingl A."/>
            <person name="Woyke T."/>
            <person name="Ryan C.M."/>
            <person name="Banfield J.F."/>
        </authorList>
    </citation>
    <scope>NUCLEOTIDE SEQUENCE [LARGE SCALE GENOMIC DNA]</scope>
    <source>
        <strain evidence="3">CG22_combo_CG10-13_8_21_14_all_01_47_9</strain>
    </source>
</reference>
<feature type="domain" description="PIN" evidence="2">
    <location>
        <begin position="10"/>
        <end position="130"/>
    </location>
</feature>
<comment type="caution">
    <text evidence="3">The sequence shown here is derived from an EMBL/GenBank/DDBJ whole genome shotgun (WGS) entry which is preliminary data.</text>
</comment>
<keyword evidence="1" id="KW-0460">Magnesium</keyword>
<proteinExistence type="predicted"/>
<accession>A0A2H0E2M9</accession>
<dbReference type="SUPFAM" id="SSF88723">
    <property type="entry name" value="PIN domain-like"/>
    <property type="match status" value="1"/>
</dbReference>
<dbReference type="Proteomes" id="UP000229981">
    <property type="component" value="Unassembled WGS sequence"/>
</dbReference>
<dbReference type="InterPro" id="IPR029060">
    <property type="entry name" value="PIN-like_dom_sf"/>
</dbReference>
<evidence type="ECO:0000259" key="2">
    <source>
        <dbReference type="Pfam" id="PF01850"/>
    </source>
</evidence>
<dbReference type="InterPro" id="IPR044153">
    <property type="entry name" value="PIN_Pae0151-like"/>
</dbReference>
<dbReference type="CDD" id="cd09873">
    <property type="entry name" value="PIN_Pae0151-like"/>
    <property type="match status" value="1"/>
</dbReference>